<proteinExistence type="predicted"/>
<protein>
    <submittedName>
        <fullName evidence="1">Uncharacterized protein</fullName>
    </submittedName>
</protein>
<keyword evidence="2" id="KW-1185">Reference proteome</keyword>
<accession>A0A3D9UFP6</accession>
<gene>
    <name evidence="1" type="ORF">BDD26_1454</name>
</gene>
<comment type="caution">
    <text evidence="1">The sequence shown here is derived from an EMBL/GenBank/DDBJ whole genome shotgun (WGS) entry which is preliminary data.</text>
</comment>
<sequence length="39" mass="4812">MSNNKKKRKKYLIINKNKKMLKERGIIWQLTTKQLPHFL</sequence>
<reference evidence="1 2" key="1">
    <citation type="submission" date="2018-08" db="EMBL/GenBank/DDBJ databases">
        <title>Genomic Encyclopedia of Archaeal and Bacterial Type Strains, Phase II (KMG-II): from individual species to whole genera.</title>
        <authorList>
            <person name="Goeker M."/>
        </authorList>
    </citation>
    <scope>NUCLEOTIDE SEQUENCE [LARGE SCALE GENOMIC DNA]</scope>
    <source>
        <strain evidence="1 2">DSM 17905</strain>
    </source>
</reference>
<dbReference type="AlphaFoldDB" id="A0A3D9UFP6"/>
<evidence type="ECO:0000313" key="2">
    <source>
        <dbReference type="Proteomes" id="UP000256294"/>
    </source>
</evidence>
<organism evidence="1 2">
    <name type="scientific">Xenorhabdus cabanillasii</name>
    <dbReference type="NCBI Taxonomy" id="351673"/>
    <lineage>
        <taxon>Bacteria</taxon>
        <taxon>Pseudomonadati</taxon>
        <taxon>Pseudomonadota</taxon>
        <taxon>Gammaproteobacteria</taxon>
        <taxon>Enterobacterales</taxon>
        <taxon>Morganellaceae</taxon>
        <taxon>Xenorhabdus</taxon>
    </lineage>
</organism>
<evidence type="ECO:0000313" key="1">
    <source>
        <dbReference type="EMBL" id="REF26770.1"/>
    </source>
</evidence>
<dbReference type="EMBL" id="QTUB01000001">
    <property type="protein sequence ID" value="REF26770.1"/>
    <property type="molecule type" value="Genomic_DNA"/>
</dbReference>
<dbReference type="Proteomes" id="UP000256294">
    <property type="component" value="Unassembled WGS sequence"/>
</dbReference>
<name>A0A3D9UFP6_9GAMM</name>